<accession>A0ABV0ITH5</accession>
<keyword evidence="1" id="KW-0472">Membrane</keyword>
<comment type="caution">
    <text evidence="2">The sequence shown here is derived from an EMBL/GenBank/DDBJ whole genome shotgun (WGS) entry which is preliminary data.</text>
</comment>
<gene>
    <name evidence="2" type="ORF">ABI908_10770</name>
</gene>
<dbReference type="Proteomes" id="UP001462502">
    <property type="component" value="Unassembled WGS sequence"/>
</dbReference>
<organism evidence="2 3">
    <name type="scientific">Chromobacterium phragmitis</name>
    <dbReference type="NCBI Taxonomy" id="2202141"/>
    <lineage>
        <taxon>Bacteria</taxon>
        <taxon>Pseudomonadati</taxon>
        <taxon>Pseudomonadota</taxon>
        <taxon>Betaproteobacteria</taxon>
        <taxon>Neisseriales</taxon>
        <taxon>Chromobacteriaceae</taxon>
        <taxon>Chromobacterium</taxon>
    </lineage>
</organism>
<keyword evidence="1" id="KW-1133">Transmembrane helix</keyword>
<dbReference type="RefSeq" id="WP_347936512.1">
    <property type="nucleotide sequence ID" value="NZ_CP158160.1"/>
</dbReference>
<name>A0ABV0ITH5_9NEIS</name>
<evidence type="ECO:0000256" key="1">
    <source>
        <dbReference type="SAM" id="Phobius"/>
    </source>
</evidence>
<keyword evidence="3" id="KW-1185">Reference proteome</keyword>
<reference evidence="2 3" key="1">
    <citation type="submission" date="2024-05" db="EMBL/GenBank/DDBJ databases">
        <authorList>
            <person name="De Oliveira J.P."/>
            <person name="Noriler S.A."/>
            <person name="De Oliveira A.G."/>
            <person name="Sipoli D.S."/>
        </authorList>
    </citation>
    <scope>NUCLEOTIDE SEQUENCE [LARGE SCALE GENOMIC DNA]</scope>
    <source>
        <strain evidence="2 3">LABIM192</strain>
    </source>
</reference>
<proteinExistence type="predicted"/>
<dbReference type="EMBL" id="JBDXMI010000001">
    <property type="protein sequence ID" value="MEO9384577.1"/>
    <property type="molecule type" value="Genomic_DNA"/>
</dbReference>
<keyword evidence="1" id="KW-0812">Transmembrane</keyword>
<sequence length="83" mass="9004">MNLSSALPPIHRADSEWALLIVNSNFFQLLGVVFCAVALSNAPNEKAAWDARAALSFRIIMLVAQSNALSPSAVVCHRVPMLR</sequence>
<protein>
    <submittedName>
        <fullName evidence="2">Uncharacterized protein</fullName>
    </submittedName>
</protein>
<feature type="transmembrane region" description="Helical" evidence="1">
    <location>
        <begin position="17"/>
        <end position="39"/>
    </location>
</feature>
<evidence type="ECO:0000313" key="2">
    <source>
        <dbReference type="EMBL" id="MEO9384577.1"/>
    </source>
</evidence>
<evidence type="ECO:0000313" key="3">
    <source>
        <dbReference type="Proteomes" id="UP001462502"/>
    </source>
</evidence>